<evidence type="ECO:0000313" key="2">
    <source>
        <dbReference type="Proteomes" id="UP000033876"/>
    </source>
</evidence>
<organism evidence="1 2">
    <name type="scientific">Candidatus Nomurabacteria bacterium GW2011_GWB1_37_5</name>
    <dbReference type="NCBI Taxonomy" id="1618742"/>
    <lineage>
        <taxon>Bacteria</taxon>
        <taxon>Candidatus Nomuraibacteriota</taxon>
    </lineage>
</organism>
<protein>
    <submittedName>
        <fullName evidence="1">2-oxoisovalerate dehydrogenase, E1 component beta subunit</fullName>
    </submittedName>
</protein>
<name>A0A0G0JE86_9BACT</name>
<dbReference type="InterPro" id="IPR035069">
    <property type="entry name" value="TTHA1013/TTHA0281-like"/>
</dbReference>
<comment type="caution">
    <text evidence="1">The sequence shown here is derived from an EMBL/GenBank/DDBJ whole genome shotgun (WGS) entry which is preliminary data.</text>
</comment>
<accession>A0A0G0JE86</accession>
<sequence length="72" mass="8003">MKTPNVIQFFIQAAEEGGYTAEAIGHSIYTQGETLDEIVRNIKEAVECHFNEDKVVSQSFPIMVNFALPTLA</sequence>
<dbReference type="AlphaFoldDB" id="A0A0G0JE86"/>
<evidence type="ECO:0000313" key="1">
    <source>
        <dbReference type="EMBL" id="KKQ35079.1"/>
    </source>
</evidence>
<dbReference type="EMBL" id="LBTF01000026">
    <property type="protein sequence ID" value="KKQ35079.1"/>
    <property type="molecule type" value="Genomic_DNA"/>
</dbReference>
<dbReference type="Gene3D" id="3.30.160.250">
    <property type="match status" value="1"/>
</dbReference>
<reference evidence="1 2" key="1">
    <citation type="journal article" date="2015" name="Nature">
        <title>rRNA introns, odd ribosomes, and small enigmatic genomes across a large radiation of phyla.</title>
        <authorList>
            <person name="Brown C.T."/>
            <person name="Hug L.A."/>
            <person name="Thomas B.C."/>
            <person name="Sharon I."/>
            <person name="Castelle C.J."/>
            <person name="Singh A."/>
            <person name="Wilkins M.J."/>
            <person name="Williams K.H."/>
            <person name="Banfield J.F."/>
        </authorList>
    </citation>
    <scope>NUCLEOTIDE SEQUENCE [LARGE SCALE GENOMIC DNA]</scope>
</reference>
<dbReference type="Proteomes" id="UP000033876">
    <property type="component" value="Unassembled WGS sequence"/>
</dbReference>
<proteinExistence type="predicted"/>
<dbReference type="SUPFAM" id="SSF143100">
    <property type="entry name" value="TTHA1013/TTHA0281-like"/>
    <property type="match status" value="1"/>
</dbReference>
<gene>
    <name evidence="1" type="ORF">US50_C0026G0003</name>
</gene>